<dbReference type="Proteomes" id="UP001174909">
    <property type="component" value="Unassembled WGS sequence"/>
</dbReference>
<dbReference type="AlphaFoldDB" id="A0AA35X398"/>
<gene>
    <name evidence="2" type="ORF">GBAR_LOCUS24277</name>
</gene>
<proteinExistence type="predicted"/>
<sequence>MGDSQSVRWLCCFVCVDQMLTRVRSLRSSDEESGAMYGHTHFQRVAAEPGRRLAPVSPGDPPPQAPTWPGPSGRDPSRDISSSSSTPFSMEPPVTVHW</sequence>
<keyword evidence="3" id="KW-1185">Reference proteome</keyword>
<protein>
    <submittedName>
        <fullName evidence="2">Uncharacterized protein</fullName>
    </submittedName>
</protein>
<comment type="caution">
    <text evidence="2">The sequence shown here is derived from an EMBL/GenBank/DDBJ whole genome shotgun (WGS) entry which is preliminary data.</text>
</comment>
<dbReference type="EMBL" id="CASHTH010003353">
    <property type="protein sequence ID" value="CAI8043763.1"/>
    <property type="molecule type" value="Genomic_DNA"/>
</dbReference>
<feature type="compositionally biased region" description="Low complexity" evidence="1">
    <location>
        <begin position="71"/>
        <end position="98"/>
    </location>
</feature>
<evidence type="ECO:0000313" key="2">
    <source>
        <dbReference type="EMBL" id="CAI8043763.1"/>
    </source>
</evidence>
<organism evidence="2 3">
    <name type="scientific">Geodia barretti</name>
    <name type="common">Barrett's horny sponge</name>
    <dbReference type="NCBI Taxonomy" id="519541"/>
    <lineage>
        <taxon>Eukaryota</taxon>
        <taxon>Metazoa</taxon>
        <taxon>Porifera</taxon>
        <taxon>Demospongiae</taxon>
        <taxon>Heteroscleromorpha</taxon>
        <taxon>Tetractinellida</taxon>
        <taxon>Astrophorina</taxon>
        <taxon>Geodiidae</taxon>
        <taxon>Geodia</taxon>
    </lineage>
</organism>
<accession>A0AA35X398</accession>
<feature type="compositionally biased region" description="Pro residues" evidence="1">
    <location>
        <begin position="58"/>
        <end position="69"/>
    </location>
</feature>
<evidence type="ECO:0000313" key="3">
    <source>
        <dbReference type="Proteomes" id="UP001174909"/>
    </source>
</evidence>
<reference evidence="2" key="1">
    <citation type="submission" date="2023-03" db="EMBL/GenBank/DDBJ databases">
        <authorList>
            <person name="Steffen K."/>
            <person name="Cardenas P."/>
        </authorList>
    </citation>
    <scope>NUCLEOTIDE SEQUENCE</scope>
</reference>
<evidence type="ECO:0000256" key="1">
    <source>
        <dbReference type="SAM" id="MobiDB-lite"/>
    </source>
</evidence>
<name>A0AA35X398_GEOBA</name>
<feature type="region of interest" description="Disordered" evidence="1">
    <location>
        <begin position="25"/>
        <end position="98"/>
    </location>
</feature>